<dbReference type="Proteomes" id="UP000255382">
    <property type="component" value="Unassembled WGS sequence"/>
</dbReference>
<proteinExistence type="predicted"/>
<dbReference type="AlphaFoldDB" id="A0A378BFI6"/>
<evidence type="ECO:0000313" key="1">
    <source>
        <dbReference type="EMBL" id="STV39487.1"/>
    </source>
</evidence>
<reference evidence="1 2" key="1">
    <citation type="submission" date="2018-06" db="EMBL/GenBank/DDBJ databases">
        <authorList>
            <consortium name="Pathogen Informatics"/>
            <person name="Doyle S."/>
        </authorList>
    </citation>
    <scope>NUCLEOTIDE SEQUENCE [LARGE SCALE GENOMIC DNA]</scope>
    <source>
        <strain evidence="1 2">NCTC5050</strain>
    </source>
</reference>
<accession>A0A378BFI6</accession>
<protein>
    <submittedName>
        <fullName evidence="1">Uncharacterized protein</fullName>
    </submittedName>
</protein>
<name>A0A378BFI6_KLEPO</name>
<keyword evidence="2" id="KW-1185">Reference proteome</keyword>
<organism evidence="1 2">
    <name type="scientific">Klebsiella pneumoniae subsp. ozaenae</name>
    <dbReference type="NCBI Taxonomy" id="574"/>
    <lineage>
        <taxon>Bacteria</taxon>
        <taxon>Pseudomonadati</taxon>
        <taxon>Pseudomonadota</taxon>
        <taxon>Gammaproteobacteria</taxon>
        <taxon>Enterobacterales</taxon>
        <taxon>Enterobacteriaceae</taxon>
        <taxon>Klebsiella/Raoultella group</taxon>
        <taxon>Klebsiella</taxon>
        <taxon>Klebsiella pneumoniae complex</taxon>
    </lineage>
</organism>
<sequence>MLPHQALRRWGSSSSIISIARTFGAPVIEPPGKAARSRSLACSVIGRRAVMVLTR</sequence>
<gene>
    <name evidence="1" type="ORF">NCTC5050_04896</name>
</gene>
<evidence type="ECO:0000313" key="2">
    <source>
        <dbReference type="Proteomes" id="UP000255382"/>
    </source>
</evidence>
<dbReference type="EMBL" id="UGLZ01000005">
    <property type="protein sequence ID" value="STV39487.1"/>
    <property type="molecule type" value="Genomic_DNA"/>
</dbReference>